<reference evidence="2 3" key="1">
    <citation type="submission" date="2024-09" db="EMBL/GenBank/DDBJ databases">
        <authorList>
            <person name="Sun Q."/>
            <person name="Mori K."/>
        </authorList>
    </citation>
    <scope>NUCLEOTIDE SEQUENCE [LARGE SCALE GENOMIC DNA]</scope>
    <source>
        <strain evidence="2 3">CECT 8726</strain>
    </source>
</reference>
<evidence type="ECO:0000313" key="2">
    <source>
        <dbReference type="EMBL" id="MFB9231940.1"/>
    </source>
</evidence>
<comment type="caution">
    <text evidence="2">The sequence shown here is derived from an EMBL/GenBank/DDBJ whole genome shotgun (WGS) entry which is preliminary data.</text>
</comment>
<dbReference type="InterPro" id="IPR003615">
    <property type="entry name" value="HNH_nuc"/>
</dbReference>
<dbReference type="RefSeq" id="WP_213888622.1">
    <property type="nucleotide sequence ID" value="NZ_JAGFNU010000004.1"/>
</dbReference>
<protein>
    <recommendedName>
        <fullName evidence="1">HNH nuclease domain-containing protein</fullName>
    </recommendedName>
</protein>
<sequence length="222" mass="25720">MNEPEKSRRFHVAECDTLETMRNAGRFERYVVTNRTDGAFLVDWRNSITRERGEVEARLKVCKNCLNAINWRGYARAQDRLRQVNGNRQSKKAVWESFDISEFLLDYSTFFTSKPSRHDITASPNVYVTRWAAISEELRRLRGWRCEACGVNLSTLPGLLHCHHKNGVVTDNNQKNLMVLCSIDHAKQPNHQHMKVSRQHQMLIMKLRAEQGLIVPGDIEAN</sequence>
<gene>
    <name evidence="2" type="ORF">ACFFUT_09100</name>
</gene>
<keyword evidence="3" id="KW-1185">Reference proteome</keyword>
<accession>A0ABV5JES9</accession>
<evidence type="ECO:0000259" key="1">
    <source>
        <dbReference type="SMART" id="SM00507"/>
    </source>
</evidence>
<evidence type="ECO:0000313" key="3">
    <source>
        <dbReference type="Proteomes" id="UP001589683"/>
    </source>
</evidence>
<dbReference type="EMBL" id="JBHMEA010000033">
    <property type="protein sequence ID" value="MFB9231940.1"/>
    <property type="molecule type" value="Genomic_DNA"/>
</dbReference>
<feature type="domain" description="HNH nuclease" evidence="1">
    <location>
        <begin position="134"/>
        <end position="186"/>
    </location>
</feature>
<proteinExistence type="predicted"/>
<dbReference type="Proteomes" id="UP001589683">
    <property type="component" value="Unassembled WGS sequence"/>
</dbReference>
<organism evidence="2 3">
    <name type="scientific">Pseudohalocynthiibacter aestuariivivens</name>
    <dbReference type="NCBI Taxonomy" id="1591409"/>
    <lineage>
        <taxon>Bacteria</taxon>
        <taxon>Pseudomonadati</taxon>
        <taxon>Pseudomonadota</taxon>
        <taxon>Alphaproteobacteria</taxon>
        <taxon>Rhodobacterales</taxon>
        <taxon>Paracoccaceae</taxon>
        <taxon>Pseudohalocynthiibacter</taxon>
    </lineage>
</organism>
<name>A0ABV5JES9_9RHOB</name>
<dbReference type="SMART" id="SM00507">
    <property type="entry name" value="HNHc"/>
    <property type="match status" value="1"/>
</dbReference>